<feature type="region of interest" description="Disordered" evidence="1">
    <location>
        <begin position="731"/>
        <end position="792"/>
    </location>
</feature>
<feature type="region of interest" description="Disordered" evidence="1">
    <location>
        <begin position="581"/>
        <end position="602"/>
    </location>
</feature>
<dbReference type="InterPro" id="IPR029063">
    <property type="entry name" value="SAM-dependent_MTases_sf"/>
</dbReference>
<accession>A0A0D6EQH4</accession>
<dbReference type="Gene3D" id="3.40.50.150">
    <property type="entry name" value="Vaccinia Virus protein VP39"/>
    <property type="match status" value="1"/>
</dbReference>
<gene>
    <name evidence="2" type="primary">SPOSA6832_04093</name>
</gene>
<reference evidence="3" key="1">
    <citation type="submission" date="2015-02" db="EMBL/GenBank/DDBJ databases">
        <authorList>
            <person name="Gon?alves P."/>
        </authorList>
    </citation>
    <scope>NUCLEOTIDE SEQUENCE [LARGE SCALE GENOMIC DNA]</scope>
</reference>
<organism evidence="2 3">
    <name type="scientific">Sporidiobolus salmonicolor</name>
    <name type="common">Yeast-like fungus</name>
    <name type="synonym">Sporobolomyces salmonicolor</name>
    <dbReference type="NCBI Taxonomy" id="5005"/>
    <lineage>
        <taxon>Eukaryota</taxon>
        <taxon>Fungi</taxon>
        <taxon>Dikarya</taxon>
        <taxon>Basidiomycota</taxon>
        <taxon>Pucciniomycotina</taxon>
        <taxon>Microbotryomycetes</taxon>
        <taxon>Sporidiobolales</taxon>
        <taxon>Sporidiobolaceae</taxon>
        <taxon>Sporobolomyces</taxon>
    </lineage>
</organism>
<dbReference type="OrthoDB" id="2561385at2759"/>
<feature type="region of interest" description="Disordered" evidence="1">
    <location>
        <begin position="241"/>
        <end position="428"/>
    </location>
</feature>
<protein>
    <submittedName>
        <fullName evidence="2">SPOSA6832_04093-mRNA-1:cds</fullName>
    </submittedName>
</protein>
<feature type="region of interest" description="Disordered" evidence="1">
    <location>
        <begin position="73"/>
        <end position="94"/>
    </location>
</feature>
<dbReference type="AlphaFoldDB" id="A0A0D6EQH4"/>
<feature type="compositionally biased region" description="Low complexity" evidence="1">
    <location>
        <begin position="304"/>
        <end position="335"/>
    </location>
</feature>
<feature type="compositionally biased region" description="Polar residues" evidence="1">
    <location>
        <begin position="242"/>
        <end position="253"/>
    </location>
</feature>
<proteinExistence type="predicted"/>
<dbReference type="Proteomes" id="UP000243876">
    <property type="component" value="Unassembled WGS sequence"/>
</dbReference>
<feature type="compositionally biased region" description="Basic and acidic residues" evidence="1">
    <location>
        <begin position="471"/>
        <end position="491"/>
    </location>
</feature>
<dbReference type="SUPFAM" id="SSF53335">
    <property type="entry name" value="S-adenosyl-L-methionine-dependent methyltransferases"/>
    <property type="match status" value="1"/>
</dbReference>
<feature type="region of interest" description="Disordered" evidence="1">
    <location>
        <begin position="471"/>
        <end position="494"/>
    </location>
</feature>
<feature type="compositionally biased region" description="Pro residues" evidence="1">
    <location>
        <begin position="258"/>
        <end position="270"/>
    </location>
</feature>
<evidence type="ECO:0000313" key="3">
    <source>
        <dbReference type="Proteomes" id="UP000243876"/>
    </source>
</evidence>
<sequence>MIAPPIASTLPDPTAPVASTSTASFPTSSPSGPHGSFQLISQWLDVGLPTPPEGEAAGWARVSHDTLAVRRMKAARERPQVVRRRSRSDDGAYDGSLEAEPIRIDPTPFVDRAVKLTVSPLTATSDSSYAASEIPTSSTSSSFATTAPSPYTPCPMTPCFSLDTSMGTFAGPPLQLVTRSLSDTALAAIVDGSSSNRFPPLHPPQPHASPSPSHFLAKSFSAADHRLANWVKLSSLPFVTSPHGSSPVESPASTVKLPLPPRQPFTPVLPSPLSTSYTSDDDRSEDGFPFPPTPVLPSFEHSDTASSAAASGSMPGSSASSPAAASTRSAPVTSPVLRRDTFSRTLTSTTSTTASTPTIKDVASPLCSARPQPRRSLSESGESISIPAPSSSSISRSTSIRSSSMPSPAAAPHPVPVNAQHRHSVPLTPPDSLCTGPFLANASASELAWHDVLGSRLGSLGLPTAARADVASRVDGKGKGREPARWDKATPEDDEQARKAAGGAAGANELMNTVGGGHFATTTRERLAKLIQEHVGDVPLRKEDSVVQIVEYGAINSRSAALVPPVLAHFASRHLDLLSSRSSSSSTHSIEPPSPVSALSDDSDESALSFSILHTDKPNSDFRALSQSLESSTSSSESYLHADPGLDGRVFSTFAARPFGSKVVPKGSVSVGFSAMSLHWPSTDRKYRVAPATLAHGELMAFLSARAFEFMPGGLLALAYIARTEECANAASSPSSYSPGSSSPTTTAASLPLLSSGAGTSMVRGNSGQQRSASTPVGVGAGPGPAAGAQPRRKRDIWAVLTGVLGKAIQRLVSTGLLKPQVARQLLALPLHPRTPRQTLACVRASAHSWDLLHSSLLTLSHPAWKGVEHGTVSRESWADHTIQLLKIFWESEMRAILKDALGSRGACEWVLDCLWTVAKEKVEEDPPHPLELEVQVLALRRRSKNSPPSNPTSPRMT</sequence>
<feature type="compositionally biased region" description="Low complexity" evidence="1">
    <location>
        <begin position="11"/>
        <end position="33"/>
    </location>
</feature>
<feature type="non-terminal residue" evidence="2">
    <location>
        <position position="1"/>
    </location>
</feature>
<feature type="compositionally biased region" description="Low complexity" evidence="1">
    <location>
        <begin position="378"/>
        <end position="408"/>
    </location>
</feature>
<name>A0A0D6EQH4_SPOSA</name>
<feature type="compositionally biased region" description="Low complexity" evidence="1">
    <location>
        <begin position="343"/>
        <end position="358"/>
    </location>
</feature>
<evidence type="ECO:0000313" key="2">
    <source>
        <dbReference type="EMBL" id="CEQ42292.1"/>
    </source>
</evidence>
<feature type="region of interest" description="Disordered" evidence="1">
    <location>
        <begin position="126"/>
        <end position="147"/>
    </location>
</feature>
<feature type="compositionally biased region" description="Low complexity" evidence="1">
    <location>
        <begin position="130"/>
        <end position="147"/>
    </location>
</feature>
<feature type="region of interest" description="Disordered" evidence="1">
    <location>
        <begin position="1"/>
        <end position="36"/>
    </location>
</feature>
<keyword evidence="3" id="KW-1185">Reference proteome</keyword>
<dbReference type="EMBL" id="CENE01000023">
    <property type="protein sequence ID" value="CEQ42292.1"/>
    <property type="molecule type" value="Genomic_DNA"/>
</dbReference>
<evidence type="ECO:0000256" key="1">
    <source>
        <dbReference type="SAM" id="MobiDB-lite"/>
    </source>
</evidence>
<feature type="compositionally biased region" description="Low complexity" evidence="1">
    <location>
        <begin position="731"/>
        <end position="761"/>
    </location>
</feature>
<feature type="compositionally biased region" description="Polar residues" evidence="1">
    <location>
        <begin position="763"/>
        <end position="775"/>
    </location>
</feature>